<dbReference type="Proteomes" id="UP000549911">
    <property type="component" value="Unassembled WGS sequence"/>
</dbReference>
<dbReference type="EMBL" id="JACCBW010000002">
    <property type="protein sequence ID" value="NYE36951.1"/>
    <property type="molecule type" value="Genomic_DNA"/>
</dbReference>
<accession>A0A7Y9H2W4</accession>
<sequence length="303" mass="32937">MPDSRRGLILGASAYTLWGVFPLYWTVLEPAGAIELLAHRIVWSLVTMLLIVVVWRRVGQFRDLLRDRRRVLLISGAAVVVSINWGAYIWGVNNGRVVETSLGYFINPLVTVLMGVLILGEQLRRLQWAAMAVAFVAVAVLTIDYGRPPWIALVLAFSFGTYGLLKKQAGVGAVESITLETIVMAPLAAAYVFFLVGTGASNFASHGVGHALLFTTTGIITAVPLLLFSAAAIRVSMVSLGLLQYLAPTIQFALGLLVFKEAMPASRWIGFALVWVALAMFTVEAVNHRRRQLRLVAQASCAA</sequence>
<feature type="transmembrane region" description="Helical" evidence="8">
    <location>
        <begin position="149"/>
        <end position="165"/>
    </location>
</feature>
<keyword evidence="4" id="KW-1003">Cell membrane</keyword>
<evidence type="ECO:0000313" key="10">
    <source>
        <dbReference type="EMBL" id="NYE36951.1"/>
    </source>
</evidence>
<evidence type="ECO:0000256" key="5">
    <source>
        <dbReference type="ARBA" id="ARBA00022692"/>
    </source>
</evidence>
<dbReference type="NCBIfam" id="TIGR00688">
    <property type="entry name" value="rarD"/>
    <property type="match status" value="1"/>
</dbReference>
<evidence type="ECO:0000313" key="11">
    <source>
        <dbReference type="Proteomes" id="UP000549911"/>
    </source>
</evidence>
<protein>
    <submittedName>
        <fullName evidence="10">Chloramphenicol-sensitive protein RarD</fullName>
    </submittedName>
</protein>
<dbReference type="InterPro" id="IPR037185">
    <property type="entry name" value="EmrE-like"/>
</dbReference>
<keyword evidence="6 8" id="KW-1133">Transmembrane helix</keyword>
<feature type="transmembrane region" description="Helical" evidence="8">
    <location>
        <begin position="102"/>
        <end position="119"/>
    </location>
</feature>
<evidence type="ECO:0000256" key="1">
    <source>
        <dbReference type="ARBA" id="ARBA00004651"/>
    </source>
</evidence>
<keyword evidence="7 8" id="KW-0472">Membrane</keyword>
<feature type="transmembrane region" description="Helical" evidence="8">
    <location>
        <begin position="177"/>
        <end position="196"/>
    </location>
</feature>
<dbReference type="PANTHER" id="PTHR22911:SF137">
    <property type="entry name" value="SOLUTE CARRIER FAMILY 35 MEMBER G2-RELATED"/>
    <property type="match status" value="1"/>
</dbReference>
<feature type="transmembrane region" description="Helical" evidence="8">
    <location>
        <begin position="126"/>
        <end position="143"/>
    </location>
</feature>
<evidence type="ECO:0000256" key="2">
    <source>
        <dbReference type="ARBA" id="ARBA00007362"/>
    </source>
</evidence>
<dbReference type="Pfam" id="PF00892">
    <property type="entry name" value="EamA"/>
    <property type="match status" value="1"/>
</dbReference>
<feature type="transmembrane region" description="Helical" evidence="8">
    <location>
        <begin position="240"/>
        <end position="259"/>
    </location>
</feature>
<dbReference type="SUPFAM" id="SSF103481">
    <property type="entry name" value="Multidrug resistance efflux transporter EmrE"/>
    <property type="match status" value="2"/>
</dbReference>
<reference evidence="10 11" key="1">
    <citation type="submission" date="2020-07" db="EMBL/GenBank/DDBJ databases">
        <authorList>
            <person name="Partida-Martinez L."/>
            <person name="Huntemann M."/>
            <person name="Clum A."/>
            <person name="Wang J."/>
            <person name="Palaniappan K."/>
            <person name="Ritter S."/>
            <person name="Chen I.-M."/>
            <person name="Stamatis D."/>
            <person name="Reddy T."/>
            <person name="O'Malley R."/>
            <person name="Daum C."/>
            <person name="Shapiro N."/>
            <person name="Ivanova N."/>
            <person name="Kyrpides N."/>
            <person name="Woyke T."/>
        </authorList>
    </citation>
    <scope>NUCLEOTIDE SEQUENCE [LARGE SCALE GENOMIC DNA]</scope>
    <source>
        <strain evidence="10 11">AT2.17</strain>
    </source>
</reference>
<reference evidence="10 11" key="2">
    <citation type="submission" date="2020-08" db="EMBL/GenBank/DDBJ databases">
        <title>The Agave Microbiome: Exploring the role of microbial communities in plant adaptations to desert environments.</title>
        <authorList>
            <person name="Partida-Martinez L.P."/>
        </authorList>
    </citation>
    <scope>NUCLEOTIDE SEQUENCE [LARGE SCALE GENOMIC DNA]</scope>
    <source>
        <strain evidence="10 11">AT2.17</strain>
    </source>
</reference>
<feature type="transmembrane region" description="Helical" evidence="8">
    <location>
        <begin position="7"/>
        <end position="25"/>
    </location>
</feature>
<feature type="transmembrane region" description="Helical" evidence="8">
    <location>
        <begin position="208"/>
        <end position="228"/>
    </location>
</feature>
<dbReference type="GO" id="GO:0005886">
    <property type="term" value="C:plasma membrane"/>
    <property type="evidence" value="ECO:0007669"/>
    <property type="project" value="UniProtKB-SubCell"/>
</dbReference>
<keyword evidence="11" id="KW-1185">Reference proteome</keyword>
<evidence type="ECO:0000256" key="4">
    <source>
        <dbReference type="ARBA" id="ARBA00022475"/>
    </source>
</evidence>
<feature type="transmembrane region" description="Helical" evidence="8">
    <location>
        <begin position="37"/>
        <end position="59"/>
    </location>
</feature>
<organism evidence="10 11">
    <name type="scientific">Nocardioides cavernae</name>
    <dbReference type="NCBI Taxonomy" id="1921566"/>
    <lineage>
        <taxon>Bacteria</taxon>
        <taxon>Bacillati</taxon>
        <taxon>Actinomycetota</taxon>
        <taxon>Actinomycetes</taxon>
        <taxon>Propionibacteriales</taxon>
        <taxon>Nocardioidaceae</taxon>
        <taxon>Nocardioides</taxon>
    </lineage>
</organism>
<feature type="transmembrane region" description="Helical" evidence="8">
    <location>
        <begin position="71"/>
        <end position="90"/>
    </location>
</feature>
<dbReference type="AlphaFoldDB" id="A0A7Y9H2W4"/>
<feature type="domain" description="EamA" evidence="9">
    <location>
        <begin position="6"/>
        <end position="142"/>
    </location>
</feature>
<comment type="subcellular location">
    <subcellularLocation>
        <location evidence="1">Cell membrane</location>
        <topology evidence="1">Multi-pass membrane protein</topology>
    </subcellularLocation>
</comment>
<evidence type="ECO:0000256" key="6">
    <source>
        <dbReference type="ARBA" id="ARBA00022989"/>
    </source>
</evidence>
<comment type="caution">
    <text evidence="10">The sequence shown here is derived from an EMBL/GenBank/DDBJ whole genome shotgun (WGS) entry which is preliminary data.</text>
</comment>
<dbReference type="PANTHER" id="PTHR22911">
    <property type="entry name" value="ACYL-MALONYL CONDENSING ENZYME-RELATED"/>
    <property type="match status" value="1"/>
</dbReference>
<dbReference type="RefSeq" id="WP_179619559.1">
    <property type="nucleotide sequence ID" value="NZ_JACCBW010000002.1"/>
</dbReference>
<evidence type="ECO:0000256" key="3">
    <source>
        <dbReference type="ARBA" id="ARBA00022448"/>
    </source>
</evidence>
<dbReference type="InterPro" id="IPR000620">
    <property type="entry name" value="EamA_dom"/>
</dbReference>
<gene>
    <name evidence="10" type="ORF">F4692_002084</name>
</gene>
<comment type="similarity">
    <text evidence="2">Belongs to the EamA transporter family.</text>
</comment>
<dbReference type="InterPro" id="IPR004626">
    <property type="entry name" value="RarD"/>
</dbReference>
<evidence type="ECO:0000256" key="8">
    <source>
        <dbReference type="SAM" id="Phobius"/>
    </source>
</evidence>
<name>A0A7Y9H2W4_9ACTN</name>
<keyword evidence="5 8" id="KW-0812">Transmembrane</keyword>
<proteinExistence type="inferred from homology"/>
<evidence type="ECO:0000256" key="7">
    <source>
        <dbReference type="ARBA" id="ARBA00023136"/>
    </source>
</evidence>
<evidence type="ECO:0000259" key="9">
    <source>
        <dbReference type="Pfam" id="PF00892"/>
    </source>
</evidence>
<feature type="transmembrane region" description="Helical" evidence="8">
    <location>
        <begin position="265"/>
        <end position="286"/>
    </location>
</feature>
<keyword evidence="3" id="KW-0813">Transport</keyword>